<evidence type="ECO:0000256" key="4">
    <source>
        <dbReference type="ARBA" id="ARBA00022777"/>
    </source>
</evidence>
<evidence type="ECO:0000313" key="8">
    <source>
        <dbReference type="Proteomes" id="UP000023152"/>
    </source>
</evidence>
<sequence length="126" mass="14410">MLSSTPPELAVLMGTDSPAMNIELNGKTLRKADSWRVGVLLYALVTGTLPYAASTLQNFITQILTQKPVIPIEDIQCSQHLKRFLAQLLEPTFFKRVDIQDAIKDPWLKVIFFLFLFFLKKEKKKK</sequence>
<gene>
    <name evidence="7" type="ORF">RFI_35079</name>
</gene>
<dbReference type="GO" id="GO:0005524">
    <property type="term" value="F:ATP binding"/>
    <property type="evidence" value="ECO:0007669"/>
    <property type="project" value="UniProtKB-KW"/>
</dbReference>
<evidence type="ECO:0000259" key="6">
    <source>
        <dbReference type="PROSITE" id="PS50011"/>
    </source>
</evidence>
<reference evidence="7 8" key="1">
    <citation type="journal article" date="2013" name="Curr. Biol.">
        <title>The Genome of the Foraminiferan Reticulomyxa filosa.</title>
        <authorList>
            <person name="Glockner G."/>
            <person name="Hulsmann N."/>
            <person name="Schleicher M."/>
            <person name="Noegel A.A."/>
            <person name="Eichinger L."/>
            <person name="Gallinger C."/>
            <person name="Pawlowski J."/>
            <person name="Sierra R."/>
            <person name="Euteneuer U."/>
            <person name="Pillet L."/>
            <person name="Moustafa A."/>
            <person name="Platzer M."/>
            <person name="Groth M."/>
            <person name="Szafranski K."/>
            <person name="Schliwa M."/>
        </authorList>
    </citation>
    <scope>NUCLEOTIDE SEQUENCE [LARGE SCALE GENOMIC DNA]</scope>
</reference>
<dbReference type="GO" id="GO:0035556">
    <property type="term" value="P:intracellular signal transduction"/>
    <property type="evidence" value="ECO:0007669"/>
    <property type="project" value="TreeGrafter"/>
</dbReference>
<proteinExistence type="predicted"/>
<keyword evidence="4" id="KW-0418">Kinase</keyword>
<comment type="caution">
    <text evidence="7">The sequence shown here is derived from an EMBL/GenBank/DDBJ whole genome shotgun (WGS) entry which is preliminary data.</text>
</comment>
<dbReference type="InterPro" id="IPR000719">
    <property type="entry name" value="Prot_kinase_dom"/>
</dbReference>
<evidence type="ECO:0000256" key="5">
    <source>
        <dbReference type="ARBA" id="ARBA00022840"/>
    </source>
</evidence>
<dbReference type="InterPro" id="IPR011009">
    <property type="entry name" value="Kinase-like_dom_sf"/>
</dbReference>
<organism evidence="7 8">
    <name type="scientific">Reticulomyxa filosa</name>
    <dbReference type="NCBI Taxonomy" id="46433"/>
    <lineage>
        <taxon>Eukaryota</taxon>
        <taxon>Sar</taxon>
        <taxon>Rhizaria</taxon>
        <taxon>Retaria</taxon>
        <taxon>Foraminifera</taxon>
        <taxon>Monothalamids</taxon>
        <taxon>Reticulomyxidae</taxon>
        <taxon>Reticulomyxa</taxon>
    </lineage>
</organism>
<keyword evidence="5" id="KW-0067">ATP-binding</keyword>
<dbReference type="EMBL" id="ASPP01035980">
    <property type="protein sequence ID" value="ETO02357.1"/>
    <property type="molecule type" value="Genomic_DNA"/>
</dbReference>
<keyword evidence="1" id="KW-0723">Serine/threonine-protein kinase</keyword>
<evidence type="ECO:0000256" key="1">
    <source>
        <dbReference type="ARBA" id="ARBA00022527"/>
    </source>
</evidence>
<dbReference type="SUPFAM" id="SSF56112">
    <property type="entry name" value="Protein kinase-like (PK-like)"/>
    <property type="match status" value="1"/>
</dbReference>
<dbReference type="AlphaFoldDB" id="X6LMJ1"/>
<dbReference type="PROSITE" id="PS50011">
    <property type="entry name" value="PROTEIN_KINASE_DOM"/>
    <property type="match status" value="1"/>
</dbReference>
<evidence type="ECO:0000256" key="3">
    <source>
        <dbReference type="ARBA" id="ARBA00022741"/>
    </source>
</evidence>
<dbReference type="GO" id="GO:0004674">
    <property type="term" value="F:protein serine/threonine kinase activity"/>
    <property type="evidence" value="ECO:0007669"/>
    <property type="project" value="UniProtKB-KW"/>
</dbReference>
<protein>
    <recommendedName>
        <fullName evidence="6">Protein kinase domain-containing protein</fullName>
    </recommendedName>
</protein>
<keyword evidence="2" id="KW-0808">Transferase</keyword>
<feature type="non-terminal residue" evidence="7">
    <location>
        <position position="126"/>
    </location>
</feature>
<feature type="domain" description="Protein kinase" evidence="6">
    <location>
        <begin position="1"/>
        <end position="108"/>
    </location>
</feature>
<evidence type="ECO:0000313" key="7">
    <source>
        <dbReference type="EMBL" id="ETO02357.1"/>
    </source>
</evidence>
<dbReference type="GO" id="GO:0005737">
    <property type="term" value="C:cytoplasm"/>
    <property type="evidence" value="ECO:0007669"/>
    <property type="project" value="TreeGrafter"/>
</dbReference>
<dbReference type="Proteomes" id="UP000023152">
    <property type="component" value="Unassembled WGS sequence"/>
</dbReference>
<dbReference type="Pfam" id="PF00069">
    <property type="entry name" value="Pkinase"/>
    <property type="match status" value="1"/>
</dbReference>
<evidence type="ECO:0000256" key="2">
    <source>
        <dbReference type="ARBA" id="ARBA00022679"/>
    </source>
</evidence>
<name>X6LMJ1_RETFI</name>
<keyword evidence="8" id="KW-1185">Reference proteome</keyword>
<dbReference type="OrthoDB" id="68483at2759"/>
<keyword evidence="3" id="KW-0547">Nucleotide-binding</keyword>
<accession>X6LMJ1</accession>
<dbReference type="PANTHER" id="PTHR24346">
    <property type="entry name" value="MAP/MICROTUBULE AFFINITY-REGULATING KINASE"/>
    <property type="match status" value="1"/>
</dbReference>
<dbReference type="Gene3D" id="1.10.510.10">
    <property type="entry name" value="Transferase(Phosphotransferase) domain 1"/>
    <property type="match status" value="1"/>
</dbReference>
<dbReference type="PANTHER" id="PTHR24346:SF82">
    <property type="entry name" value="KP78A-RELATED"/>
    <property type="match status" value="1"/>
</dbReference>